<dbReference type="SUPFAM" id="SSF82689">
    <property type="entry name" value="Mechanosensitive channel protein MscS (YggB), C-terminal domain"/>
    <property type="match status" value="1"/>
</dbReference>
<reference evidence="11 12" key="1">
    <citation type="submission" date="2019-02" db="EMBL/GenBank/DDBJ databases">
        <title>Deep-cultivation of Planctomycetes and their phenomic and genomic characterization uncovers novel biology.</title>
        <authorList>
            <person name="Wiegand S."/>
            <person name="Jogler M."/>
            <person name="Boedeker C."/>
            <person name="Pinto D."/>
            <person name="Vollmers J."/>
            <person name="Rivas-Marin E."/>
            <person name="Kohn T."/>
            <person name="Peeters S.H."/>
            <person name="Heuer A."/>
            <person name="Rast P."/>
            <person name="Oberbeckmann S."/>
            <person name="Bunk B."/>
            <person name="Jeske O."/>
            <person name="Meyerdierks A."/>
            <person name="Storesund J.E."/>
            <person name="Kallscheuer N."/>
            <person name="Luecker S."/>
            <person name="Lage O.M."/>
            <person name="Pohl T."/>
            <person name="Merkel B.J."/>
            <person name="Hornburger P."/>
            <person name="Mueller R.-W."/>
            <person name="Bruemmer F."/>
            <person name="Labrenz M."/>
            <person name="Spormann A.M."/>
            <person name="Op den Camp H."/>
            <person name="Overmann J."/>
            <person name="Amann R."/>
            <person name="Jetten M.S.M."/>
            <person name="Mascher T."/>
            <person name="Medema M.H."/>
            <person name="Devos D.P."/>
            <person name="Kaster A.-K."/>
            <person name="Ovreas L."/>
            <person name="Rohde M."/>
            <person name="Galperin M.Y."/>
            <person name="Jogler C."/>
        </authorList>
    </citation>
    <scope>NUCLEOTIDE SEQUENCE [LARGE SCALE GENOMIC DNA]</scope>
    <source>
        <strain evidence="11 12">Pla163</strain>
    </source>
</reference>
<dbReference type="AlphaFoldDB" id="A0A518CVD4"/>
<keyword evidence="5 7" id="KW-1133">Transmembrane helix</keyword>
<evidence type="ECO:0000256" key="7">
    <source>
        <dbReference type="SAM" id="Phobius"/>
    </source>
</evidence>
<evidence type="ECO:0000313" key="12">
    <source>
        <dbReference type="Proteomes" id="UP000319342"/>
    </source>
</evidence>
<comment type="subcellular location">
    <subcellularLocation>
        <location evidence="1">Cell membrane</location>
        <topology evidence="1">Multi-pass membrane protein</topology>
    </subcellularLocation>
</comment>
<dbReference type="InterPro" id="IPR049142">
    <property type="entry name" value="MS_channel_1st"/>
</dbReference>
<dbReference type="PANTHER" id="PTHR30221">
    <property type="entry name" value="SMALL-CONDUCTANCE MECHANOSENSITIVE CHANNEL"/>
    <property type="match status" value="1"/>
</dbReference>
<gene>
    <name evidence="11" type="primary">mscS_2</name>
    <name evidence="11" type="ORF">Pla163_02910</name>
</gene>
<keyword evidence="3" id="KW-1003">Cell membrane</keyword>
<evidence type="ECO:0000256" key="4">
    <source>
        <dbReference type="ARBA" id="ARBA00022692"/>
    </source>
</evidence>
<dbReference type="RefSeq" id="WP_145182458.1">
    <property type="nucleotide sequence ID" value="NZ_CP036290.1"/>
</dbReference>
<evidence type="ECO:0000256" key="3">
    <source>
        <dbReference type="ARBA" id="ARBA00022475"/>
    </source>
</evidence>
<evidence type="ECO:0000313" key="11">
    <source>
        <dbReference type="EMBL" id="QDU83193.1"/>
    </source>
</evidence>
<dbReference type="InterPro" id="IPR045275">
    <property type="entry name" value="MscS_archaea/bacteria_type"/>
</dbReference>
<dbReference type="InterPro" id="IPR023408">
    <property type="entry name" value="MscS_beta-dom_sf"/>
</dbReference>
<dbReference type="InterPro" id="IPR010920">
    <property type="entry name" value="LSM_dom_sf"/>
</dbReference>
<evidence type="ECO:0000256" key="1">
    <source>
        <dbReference type="ARBA" id="ARBA00004651"/>
    </source>
</evidence>
<dbReference type="PROSITE" id="PS01246">
    <property type="entry name" value="UPF0003"/>
    <property type="match status" value="1"/>
</dbReference>
<feature type="transmembrane region" description="Helical" evidence="7">
    <location>
        <begin position="91"/>
        <end position="110"/>
    </location>
</feature>
<accession>A0A518CVD4</accession>
<sequence>MDWNEELEPLIERLNAWYDAAIANLPNAAVAFLVVIVFGVASKFVARGAERGIGKVAHSSAITGLLTAIVRIAVVAVGAVLALSVLGLKEAIFSLLAGAGVVGLALGFAFQDLAANLIAGVYLGFRRPFVIGDLIETNDIFGIVRRIDLRNTVVETFTGHHVIIPNKEVFENPVENLTATDKRRLDVPVGVAYETDLEQAVEVAEKALRQIDGVRSEPAPQLVGTGFGASSIDFEARVWFDTESDTDYIALRTGVILALEHAFDEAAIEIPFPIRTLDLARAKDVLVDDWTEALGEQLTGRGSHVEDGRSSDAG</sequence>
<feature type="transmembrane region" description="Helical" evidence="7">
    <location>
        <begin position="20"/>
        <end position="41"/>
    </location>
</feature>
<keyword evidence="4 7" id="KW-0812">Transmembrane</keyword>
<dbReference type="Pfam" id="PF00924">
    <property type="entry name" value="MS_channel_2nd"/>
    <property type="match status" value="1"/>
</dbReference>
<keyword evidence="12" id="KW-1185">Reference proteome</keyword>
<organism evidence="11 12">
    <name type="scientific">Rohdeia mirabilis</name>
    <dbReference type="NCBI Taxonomy" id="2528008"/>
    <lineage>
        <taxon>Bacteria</taxon>
        <taxon>Pseudomonadati</taxon>
        <taxon>Planctomycetota</taxon>
        <taxon>Planctomycetia</taxon>
        <taxon>Planctomycetia incertae sedis</taxon>
        <taxon>Rohdeia</taxon>
    </lineage>
</organism>
<dbReference type="GO" id="GO:0005886">
    <property type="term" value="C:plasma membrane"/>
    <property type="evidence" value="ECO:0007669"/>
    <property type="project" value="UniProtKB-SubCell"/>
</dbReference>
<evidence type="ECO:0000259" key="10">
    <source>
        <dbReference type="Pfam" id="PF21088"/>
    </source>
</evidence>
<feature type="domain" description="Mechanosensitive ion channel MscS" evidence="8">
    <location>
        <begin position="112"/>
        <end position="178"/>
    </location>
</feature>
<name>A0A518CVD4_9BACT</name>
<feature type="domain" description="Mechanosensitive ion channel transmembrane helices 2/3" evidence="10">
    <location>
        <begin position="69"/>
        <end position="111"/>
    </location>
</feature>
<evidence type="ECO:0000256" key="5">
    <source>
        <dbReference type="ARBA" id="ARBA00022989"/>
    </source>
</evidence>
<dbReference type="EMBL" id="CP036290">
    <property type="protein sequence ID" value="QDU83193.1"/>
    <property type="molecule type" value="Genomic_DNA"/>
</dbReference>
<dbReference type="InterPro" id="IPR006686">
    <property type="entry name" value="MscS_channel_CS"/>
</dbReference>
<dbReference type="Proteomes" id="UP000319342">
    <property type="component" value="Chromosome"/>
</dbReference>
<dbReference type="SUPFAM" id="SSF82861">
    <property type="entry name" value="Mechanosensitive channel protein MscS (YggB), transmembrane region"/>
    <property type="match status" value="1"/>
</dbReference>
<feature type="domain" description="Mechanosensitive ion channel MscS C-terminal" evidence="9">
    <location>
        <begin position="186"/>
        <end position="270"/>
    </location>
</feature>
<dbReference type="Pfam" id="PF21088">
    <property type="entry name" value="MS_channel_1st"/>
    <property type="match status" value="1"/>
</dbReference>
<evidence type="ECO:0000259" key="8">
    <source>
        <dbReference type="Pfam" id="PF00924"/>
    </source>
</evidence>
<evidence type="ECO:0000256" key="2">
    <source>
        <dbReference type="ARBA" id="ARBA00008017"/>
    </source>
</evidence>
<dbReference type="Gene3D" id="3.30.70.100">
    <property type="match status" value="1"/>
</dbReference>
<protein>
    <submittedName>
        <fullName evidence="11">Small-conductance mechanosensitive channel</fullName>
    </submittedName>
</protein>
<comment type="similarity">
    <text evidence="2">Belongs to the MscS (TC 1.A.23) family.</text>
</comment>
<evidence type="ECO:0000259" key="9">
    <source>
        <dbReference type="Pfam" id="PF21082"/>
    </source>
</evidence>
<keyword evidence="6 7" id="KW-0472">Membrane</keyword>
<dbReference type="InterPro" id="IPR049278">
    <property type="entry name" value="MS_channel_C"/>
</dbReference>
<dbReference type="InterPro" id="IPR006685">
    <property type="entry name" value="MscS_channel_2nd"/>
</dbReference>
<evidence type="ECO:0000256" key="6">
    <source>
        <dbReference type="ARBA" id="ARBA00023136"/>
    </source>
</evidence>
<proteinExistence type="inferred from homology"/>
<dbReference type="Pfam" id="PF21082">
    <property type="entry name" value="MS_channel_3rd"/>
    <property type="match status" value="1"/>
</dbReference>
<dbReference type="InterPro" id="IPR011066">
    <property type="entry name" value="MscS_channel_C_sf"/>
</dbReference>
<dbReference type="Gene3D" id="2.30.30.60">
    <property type="match status" value="1"/>
</dbReference>
<feature type="transmembrane region" description="Helical" evidence="7">
    <location>
        <begin position="62"/>
        <end position="85"/>
    </location>
</feature>
<dbReference type="OrthoDB" id="9809206at2"/>
<dbReference type="Gene3D" id="1.10.287.1260">
    <property type="match status" value="1"/>
</dbReference>
<dbReference type="GO" id="GO:0008381">
    <property type="term" value="F:mechanosensitive monoatomic ion channel activity"/>
    <property type="evidence" value="ECO:0007669"/>
    <property type="project" value="InterPro"/>
</dbReference>
<dbReference type="InterPro" id="IPR011014">
    <property type="entry name" value="MscS_channel_TM-2"/>
</dbReference>
<dbReference type="PANTHER" id="PTHR30221:SF1">
    <property type="entry name" value="SMALL-CONDUCTANCE MECHANOSENSITIVE CHANNEL"/>
    <property type="match status" value="1"/>
</dbReference>
<dbReference type="SUPFAM" id="SSF50182">
    <property type="entry name" value="Sm-like ribonucleoproteins"/>
    <property type="match status" value="1"/>
</dbReference>